<keyword evidence="4 15" id="KW-0349">Heme</keyword>
<evidence type="ECO:0000259" key="21">
    <source>
        <dbReference type="PROSITE" id="PS51007"/>
    </source>
</evidence>
<dbReference type="Gene3D" id="2.60.40.420">
    <property type="entry name" value="Cupredoxins - blue copper proteins"/>
    <property type="match status" value="1"/>
</dbReference>
<dbReference type="GO" id="GO:0020037">
    <property type="term" value="F:heme binding"/>
    <property type="evidence" value="ECO:0007669"/>
    <property type="project" value="InterPro"/>
</dbReference>
<dbReference type="InterPro" id="IPR002429">
    <property type="entry name" value="CcO_II-like_C"/>
</dbReference>
<feature type="domain" description="Cytochrome oxidase subunit II copper A binding" evidence="19">
    <location>
        <begin position="166"/>
        <end position="284"/>
    </location>
</feature>
<keyword evidence="7 15" id="KW-0479">Metal-binding</keyword>
<dbReference type="InterPro" id="IPR014222">
    <property type="entry name" value="Cyt_c_oxidase_su2"/>
</dbReference>
<dbReference type="InterPro" id="IPR011759">
    <property type="entry name" value="Cyt_c_oxidase_su2_TM_dom"/>
</dbReference>
<evidence type="ECO:0000313" key="22">
    <source>
        <dbReference type="EMBL" id="OWL94548.1"/>
    </source>
</evidence>
<feature type="transmembrane region" description="Helical" evidence="18">
    <location>
        <begin position="88"/>
        <end position="114"/>
    </location>
</feature>
<keyword evidence="8" id="KW-1278">Translocase</keyword>
<dbReference type="InterPro" id="IPR036257">
    <property type="entry name" value="Cyt_c_oxidase_su2_TM_sf"/>
</dbReference>
<dbReference type="PANTHER" id="PTHR22888:SF9">
    <property type="entry name" value="CYTOCHROME C OXIDASE SUBUNIT 2"/>
    <property type="match status" value="1"/>
</dbReference>
<dbReference type="GO" id="GO:0004129">
    <property type="term" value="F:cytochrome-c oxidase activity"/>
    <property type="evidence" value="ECO:0007669"/>
    <property type="project" value="UniProtKB-EC"/>
</dbReference>
<evidence type="ECO:0000256" key="2">
    <source>
        <dbReference type="ARBA" id="ARBA00007866"/>
    </source>
</evidence>
<dbReference type="InterPro" id="IPR036909">
    <property type="entry name" value="Cyt_c-like_dom_sf"/>
</dbReference>
<dbReference type="GO" id="GO:0016491">
    <property type="term" value="F:oxidoreductase activity"/>
    <property type="evidence" value="ECO:0007669"/>
    <property type="project" value="InterPro"/>
</dbReference>
<keyword evidence="11 15" id="KW-0408">Iron</keyword>
<feature type="domain" description="Cytochrome c" evidence="21">
    <location>
        <begin position="297"/>
        <end position="421"/>
    </location>
</feature>
<evidence type="ECO:0000256" key="5">
    <source>
        <dbReference type="ARBA" id="ARBA00022660"/>
    </source>
</evidence>
<evidence type="ECO:0000256" key="1">
    <source>
        <dbReference type="ARBA" id="ARBA00004141"/>
    </source>
</evidence>
<dbReference type="PROSITE" id="PS51007">
    <property type="entry name" value="CYTC"/>
    <property type="match status" value="1"/>
</dbReference>
<evidence type="ECO:0000256" key="17">
    <source>
        <dbReference type="RuleBase" id="RU004024"/>
    </source>
</evidence>
<keyword evidence="6 16" id="KW-0812">Transmembrane</keyword>
<dbReference type="Pfam" id="PF00034">
    <property type="entry name" value="Cytochrom_C"/>
    <property type="match status" value="1"/>
</dbReference>
<evidence type="ECO:0000259" key="20">
    <source>
        <dbReference type="PROSITE" id="PS50999"/>
    </source>
</evidence>
<accession>A0A246BI56</accession>
<dbReference type="SUPFAM" id="SSF46626">
    <property type="entry name" value="Cytochrome c"/>
    <property type="match status" value="1"/>
</dbReference>
<comment type="catalytic activity">
    <reaction evidence="17">
        <text>4 Fe(II)-[cytochrome c] + O2 + 8 H(+)(in) = 4 Fe(III)-[cytochrome c] + 2 H2O + 4 H(+)(out)</text>
        <dbReference type="Rhea" id="RHEA:11436"/>
        <dbReference type="Rhea" id="RHEA-COMP:10350"/>
        <dbReference type="Rhea" id="RHEA-COMP:14399"/>
        <dbReference type="ChEBI" id="CHEBI:15377"/>
        <dbReference type="ChEBI" id="CHEBI:15378"/>
        <dbReference type="ChEBI" id="CHEBI:15379"/>
        <dbReference type="ChEBI" id="CHEBI:29033"/>
        <dbReference type="ChEBI" id="CHEBI:29034"/>
        <dbReference type="EC" id="7.1.1.9"/>
    </reaction>
</comment>
<comment type="cofactor">
    <cofactor evidence="17">
        <name>Cu cation</name>
        <dbReference type="ChEBI" id="CHEBI:23378"/>
    </cofactor>
    <text evidence="17">Binds a copper A center.</text>
</comment>
<protein>
    <recommendedName>
        <fullName evidence="17">Cytochrome c oxidase subunit 2</fullName>
        <ecNumber evidence="17">7.1.1.9</ecNumber>
    </recommendedName>
</protein>
<dbReference type="GO" id="GO:0042773">
    <property type="term" value="P:ATP synthesis coupled electron transport"/>
    <property type="evidence" value="ECO:0007669"/>
    <property type="project" value="TreeGrafter"/>
</dbReference>
<keyword evidence="12 17" id="KW-0186">Copper</keyword>
<dbReference type="InterPro" id="IPR008972">
    <property type="entry name" value="Cupredoxin"/>
</dbReference>
<dbReference type="SUPFAM" id="SSF81464">
    <property type="entry name" value="Cytochrome c oxidase subunit II-like, transmembrane region"/>
    <property type="match status" value="1"/>
</dbReference>
<comment type="subcellular location">
    <subcellularLocation>
        <location evidence="16">Cell membrane</location>
        <topology evidence="16">Multi-pass membrane protein</topology>
    </subcellularLocation>
    <subcellularLocation>
        <location evidence="1">Membrane</location>
        <topology evidence="1">Multi-pass membrane protein</topology>
    </subcellularLocation>
</comment>
<evidence type="ECO:0000256" key="6">
    <source>
        <dbReference type="ARBA" id="ARBA00022692"/>
    </source>
</evidence>
<evidence type="ECO:0000313" key="23">
    <source>
        <dbReference type="Proteomes" id="UP000197208"/>
    </source>
</evidence>
<dbReference type="EMBL" id="NHMK01000024">
    <property type="protein sequence ID" value="OWL94548.1"/>
    <property type="molecule type" value="Genomic_DNA"/>
</dbReference>
<feature type="transmembrane region" description="Helical" evidence="18">
    <location>
        <begin position="135"/>
        <end position="155"/>
    </location>
</feature>
<gene>
    <name evidence="22" type="ORF">CBQ26_15510</name>
</gene>
<evidence type="ECO:0000256" key="7">
    <source>
        <dbReference type="ARBA" id="ARBA00022723"/>
    </source>
</evidence>
<dbReference type="PROSITE" id="PS50999">
    <property type="entry name" value="COX2_TM"/>
    <property type="match status" value="1"/>
</dbReference>
<feature type="domain" description="Cytochrome oxidase subunit II transmembrane region profile" evidence="20">
    <location>
        <begin position="69"/>
        <end position="165"/>
    </location>
</feature>
<dbReference type="InterPro" id="IPR009056">
    <property type="entry name" value="Cyt_c-like_dom"/>
</dbReference>
<dbReference type="Gene3D" id="1.10.287.90">
    <property type="match status" value="1"/>
</dbReference>
<keyword evidence="5 16" id="KW-0679">Respiratory chain</keyword>
<proteinExistence type="inferred from homology"/>
<evidence type="ECO:0000259" key="19">
    <source>
        <dbReference type="PROSITE" id="PS50857"/>
    </source>
</evidence>
<dbReference type="Proteomes" id="UP000197208">
    <property type="component" value="Unassembled WGS sequence"/>
</dbReference>
<evidence type="ECO:0000256" key="4">
    <source>
        <dbReference type="ARBA" id="ARBA00022617"/>
    </source>
</evidence>
<comment type="function">
    <text evidence="14 17">Subunits I and II form the functional core of the enzyme complex. Electrons originating in cytochrome c are transferred via heme a and Cu(A) to the binuclear center formed by heme a3 and Cu(B).</text>
</comment>
<evidence type="ECO:0000256" key="18">
    <source>
        <dbReference type="SAM" id="Phobius"/>
    </source>
</evidence>
<dbReference type="GO" id="GO:0005886">
    <property type="term" value="C:plasma membrane"/>
    <property type="evidence" value="ECO:0007669"/>
    <property type="project" value="UniProtKB-SubCell"/>
</dbReference>
<keyword evidence="3 16" id="KW-0813">Transport</keyword>
<evidence type="ECO:0000256" key="15">
    <source>
        <dbReference type="PROSITE-ProRule" id="PRU00433"/>
    </source>
</evidence>
<dbReference type="NCBIfam" id="TIGR02866">
    <property type="entry name" value="CoxB"/>
    <property type="match status" value="1"/>
</dbReference>
<keyword evidence="9 16" id="KW-0249">Electron transport</keyword>
<dbReference type="SUPFAM" id="SSF49503">
    <property type="entry name" value="Cupredoxins"/>
    <property type="match status" value="1"/>
</dbReference>
<reference evidence="22 23" key="1">
    <citation type="submission" date="2017-05" db="EMBL/GenBank/DDBJ databases">
        <title>De novo genome assembly of Deniococcus indicus strain DR1.</title>
        <authorList>
            <person name="Chauhan D."/>
            <person name="Yennamalli R.M."/>
            <person name="Priyadarshini R."/>
        </authorList>
    </citation>
    <scope>NUCLEOTIDE SEQUENCE [LARGE SCALE GENOMIC DNA]</scope>
    <source>
        <strain evidence="22 23">DR1</strain>
    </source>
</reference>
<dbReference type="InterPro" id="IPR045187">
    <property type="entry name" value="CcO_II"/>
</dbReference>
<evidence type="ECO:0000256" key="9">
    <source>
        <dbReference type="ARBA" id="ARBA00022982"/>
    </source>
</evidence>
<dbReference type="PANTHER" id="PTHR22888">
    <property type="entry name" value="CYTOCHROME C OXIDASE, SUBUNIT II"/>
    <property type="match status" value="1"/>
</dbReference>
<dbReference type="OrthoDB" id="9781261at2"/>
<dbReference type="GO" id="GO:0005507">
    <property type="term" value="F:copper ion binding"/>
    <property type="evidence" value="ECO:0007669"/>
    <property type="project" value="InterPro"/>
</dbReference>
<evidence type="ECO:0000256" key="8">
    <source>
        <dbReference type="ARBA" id="ARBA00022967"/>
    </source>
</evidence>
<dbReference type="AlphaFoldDB" id="A0A246BI56"/>
<dbReference type="Pfam" id="PF00116">
    <property type="entry name" value="COX2"/>
    <property type="match status" value="1"/>
</dbReference>
<keyword evidence="10 18" id="KW-1133">Transmembrane helix</keyword>
<dbReference type="Pfam" id="PF02790">
    <property type="entry name" value="COX2_TM"/>
    <property type="match status" value="1"/>
</dbReference>
<evidence type="ECO:0000256" key="16">
    <source>
        <dbReference type="RuleBase" id="RU000456"/>
    </source>
</evidence>
<evidence type="ECO:0000256" key="12">
    <source>
        <dbReference type="ARBA" id="ARBA00023008"/>
    </source>
</evidence>
<keyword evidence="13 18" id="KW-0472">Membrane</keyword>
<evidence type="ECO:0000256" key="13">
    <source>
        <dbReference type="ARBA" id="ARBA00023136"/>
    </source>
</evidence>
<evidence type="ECO:0000256" key="14">
    <source>
        <dbReference type="ARBA" id="ARBA00024688"/>
    </source>
</evidence>
<evidence type="ECO:0000256" key="3">
    <source>
        <dbReference type="ARBA" id="ARBA00022448"/>
    </source>
</evidence>
<dbReference type="EC" id="7.1.1.9" evidence="17"/>
<dbReference type="PROSITE" id="PS00078">
    <property type="entry name" value="COX2"/>
    <property type="match status" value="1"/>
</dbReference>
<sequence>MLGVSPPRACRPAAGCVRRITRRDALDCKQRKGVKLNTTKHRHSGTRRRPITRPIAAAALGATLLTGCQQANQSLFIGDMSSAYNREIWWMSVWAIVLSIIIFVGVSYALFYTVQKFREDRHDAPPAQFHGNNRLEVILVAVPVIIVFGLSILTVRSMAILNPTPEQATKIDVLGKQFWWNFAYPETTSDAGGVVTNGNEMIMPTKQPVALTITSGDVIHGFWAPNIGGQRAAMPAVQKTWQVDTERPGAYQGNCSQLCGASHANMRYKVVALDQERYDATLAAMKAYRAPEPAPGSAEARGYALFMQGKSSTGAVSCAACHRVQGTPAGGVAGPDLSFFGTRRTLGAGMWEAMTDKKWEDPKAAKQLSDWLKNSPRVKPGSLMPTYDGSEYRNTKGELVKGGTLTDAEIDDIAAYLRSLQLPEEADYWRGSPVIGAGATGGNQ</sequence>
<comment type="similarity">
    <text evidence="2 16">Belongs to the cytochrome c oxidase subunit 2 family.</text>
</comment>
<name>A0A246BI56_9DEIO</name>
<dbReference type="PROSITE" id="PS50857">
    <property type="entry name" value="COX2_CUA"/>
    <property type="match status" value="1"/>
</dbReference>
<evidence type="ECO:0000256" key="10">
    <source>
        <dbReference type="ARBA" id="ARBA00022989"/>
    </source>
</evidence>
<evidence type="ECO:0000256" key="11">
    <source>
        <dbReference type="ARBA" id="ARBA00023004"/>
    </source>
</evidence>
<dbReference type="InterPro" id="IPR001505">
    <property type="entry name" value="Copper_CuA"/>
</dbReference>
<comment type="caution">
    <text evidence="22">The sequence shown here is derived from an EMBL/GenBank/DDBJ whole genome shotgun (WGS) entry which is preliminary data.</text>
</comment>
<keyword evidence="23" id="KW-1185">Reference proteome</keyword>
<organism evidence="22 23">
    <name type="scientific">Deinococcus indicus</name>
    <dbReference type="NCBI Taxonomy" id="223556"/>
    <lineage>
        <taxon>Bacteria</taxon>
        <taxon>Thermotogati</taxon>
        <taxon>Deinococcota</taxon>
        <taxon>Deinococci</taxon>
        <taxon>Deinococcales</taxon>
        <taxon>Deinococcaceae</taxon>
        <taxon>Deinococcus</taxon>
    </lineage>
</organism>